<dbReference type="KEGG" id="als:DJ013_02305"/>
<dbReference type="GO" id="GO:0022857">
    <property type="term" value="F:transmembrane transporter activity"/>
    <property type="evidence" value="ECO:0007669"/>
    <property type="project" value="InterPro"/>
</dbReference>
<feature type="transmembrane region" description="Helical" evidence="4">
    <location>
        <begin position="335"/>
        <end position="354"/>
    </location>
</feature>
<dbReference type="OrthoDB" id="9781976at2"/>
<feature type="transmembrane region" description="Helical" evidence="4">
    <location>
        <begin position="130"/>
        <end position="151"/>
    </location>
</feature>
<accession>A0A2Z4G7I9</accession>
<dbReference type="GO" id="GO:0005886">
    <property type="term" value="C:plasma membrane"/>
    <property type="evidence" value="ECO:0007669"/>
    <property type="project" value="TreeGrafter"/>
</dbReference>
<evidence type="ECO:0000256" key="3">
    <source>
        <dbReference type="ARBA" id="ARBA00023136"/>
    </source>
</evidence>
<reference evidence="6 7" key="1">
    <citation type="submission" date="2018-05" db="EMBL/GenBank/DDBJ databases">
        <title>Complete genome sequence of Arcticibacterium luteifluviistationis SM1504T, a cytophagaceae bacterium isolated from Arctic surface seawater.</title>
        <authorList>
            <person name="Li Y."/>
            <person name="Qin Q.-L."/>
        </authorList>
    </citation>
    <scope>NUCLEOTIDE SEQUENCE [LARGE SCALE GENOMIC DNA]</scope>
    <source>
        <strain evidence="6 7">SM1504</strain>
    </source>
</reference>
<sequence>MQKSKLILPILVLSQFCGTSLWFAGNSIMSDLVINFGFEAAALGPLTSSVQLGFIAGTLLFALLAISDRVSPSKVFLVCAVFGSLFNLGIIWDGNTLISILILRFFTGFFLAGIYPVGMKIAADHFENGLGKSLGLLVGALVLGTAFPHLLKGIFAWKFVILSTSALAFLGGILVATLVPDGPFRKPGQIMALSSFKTFFNKQEFKAAALGYFGHMWELYAYWAFVPIILASYQLINPASAFNISIVSFSIIAIGGVGCVIGGFLSQRFGAKKIATISLFLSCLCCLISPFMLGLNSEVFFIGFLLFWGLMVTADSPLFSTLVAQNAIPELKGTALTLVNCLGFAISIFSIQLLNEMKSYTDSNSIYVVLAIGPVLGLWALSKPVK</sequence>
<feature type="transmembrane region" description="Helical" evidence="4">
    <location>
        <begin position="242"/>
        <end position="265"/>
    </location>
</feature>
<keyword evidence="7" id="KW-1185">Reference proteome</keyword>
<feature type="transmembrane region" description="Helical" evidence="4">
    <location>
        <begin position="75"/>
        <end position="92"/>
    </location>
</feature>
<evidence type="ECO:0000256" key="2">
    <source>
        <dbReference type="ARBA" id="ARBA00022989"/>
    </source>
</evidence>
<dbReference type="EMBL" id="CP029480">
    <property type="protein sequence ID" value="AWV97070.1"/>
    <property type="molecule type" value="Genomic_DNA"/>
</dbReference>
<feature type="transmembrane region" description="Helical" evidence="4">
    <location>
        <begin position="98"/>
        <end position="118"/>
    </location>
</feature>
<organism evidence="6 7">
    <name type="scientific">Arcticibacterium luteifluviistationis</name>
    <dbReference type="NCBI Taxonomy" id="1784714"/>
    <lineage>
        <taxon>Bacteria</taxon>
        <taxon>Pseudomonadati</taxon>
        <taxon>Bacteroidota</taxon>
        <taxon>Cytophagia</taxon>
        <taxon>Cytophagales</taxon>
        <taxon>Leadbetterellaceae</taxon>
        <taxon>Arcticibacterium</taxon>
    </lineage>
</organism>
<dbReference type="InterPro" id="IPR036259">
    <property type="entry name" value="MFS_trans_sf"/>
</dbReference>
<keyword evidence="3 4" id="KW-0472">Membrane</keyword>
<name>A0A2Z4G7I9_9BACT</name>
<evidence type="ECO:0000256" key="4">
    <source>
        <dbReference type="SAM" id="Phobius"/>
    </source>
</evidence>
<evidence type="ECO:0000256" key="1">
    <source>
        <dbReference type="ARBA" id="ARBA00022692"/>
    </source>
</evidence>
<feature type="transmembrane region" description="Helical" evidence="4">
    <location>
        <begin position="42"/>
        <end position="63"/>
    </location>
</feature>
<dbReference type="SUPFAM" id="SSF103473">
    <property type="entry name" value="MFS general substrate transporter"/>
    <property type="match status" value="1"/>
</dbReference>
<dbReference type="InterPro" id="IPR011701">
    <property type="entry name" value="MFS"/>
</dbReference>
<feature type="transmembrane region" description="Helical" evidence="4">
    <location>
        <begin position="157"/>
        <end position="179"/>
    </location>
</feature>
<dbReference type="InterPro" id="IPR020846">
    <property type="entry name" value="MFS_dom"/>
</dbReference>
<evidence type="ECO:0000313" key="7">
    <source>
        <dbReference type="Proteomes" id="UP000249873"/>
    </source>
</evidence>
<feature type="domain" description="Major facilitator superfamily (MFS) profile" evidence="5">
    <location>
        <begin position="1"/>
        <end position="386"/>
    </location>
</feature>
<dbReference type="PROSITE" id="PS50850">
    <property type="entry name" value="MFS"/>
    <property type="match status" value="1"/>
</dbReference>
<proteinExistence type="predicted"/>
<evidence type="ECO:0000259" key="5">
    <source>
        <dbReference type="PROSITE" id="PS50850"/>
    </source>
</evidence>
<dbReference type="Gene3D" id="1.20.1250.20">
    <property type="entry name" value="MFS general substrate transporter like domains"/>
    <property type="match status" value="1"/>
</dbReference>
<evidence type="ECO:0000313" key="6">
    <source>
        <dbReference type="EMBL" id="AWV97070.1"/>
    </source>
</evidence>
<dbReference type="PANTHER" id="PTHR23521:SF3">
    <property type="entry name" value="MFS TRANSPORTER"/>
    <property type="match status" value="1"/>
</dbReference>
<dbReference type="PANTHER" id="PTHR23521">
    <property type="entry name" value="TRANSPORTER MFS SUPERFAMILY"/>
    <property type="match status" value="1"/>
</dbReference>
<dbReference type="Proteomes" id="UP000249873">
    <property type="component" value="Chromosome"/>
</dbReference>
<keyword evidence="1 4" id="KW-0812">Transmembrane</keyword>
<feature type="transmembrane region" description="Helical" evidence="4">
    <location>
        <begin position="274"/>
        <end position="293"/>
    </location>
</feature>
<keyword evidence="2 4" id="KW-1133">Transmembrane helix</keyword>
<feature type="transmembrane region" description="Helical" evidence="4">
    <location>
        <begin position="299"/>
        <end position="323"/>
    </location>
</feature>
<dbReference type="AlphaFoldDB" id="A0A2Z4G7I9"/>
<protein>
    <submittedName>
        <fullName evidence="6">MFS transporter</fullName>
    </submittedName>
</protein>
<dbReference type="Pfam" id="PF07690">
    <property type="entry name" value="MFS_1"/>
    <property type="match status" value="1"/>
</dbReference>
<gene>
    <name evidence="6" type="ORF">DJ013_02305</name>
</gene>
<feature type="transmembrane region" description="Helical" evidence="4">
    <location>
        <begin position="366"/>
        <end position="382"/>
    </location>
</feature>